<proteinExistence type="inferred from homology"/>
<dbReference type="InterPro" id="IPR005144">
    <property type="entry name" value="ATP-cone_dom"/>
</dbReference>
<dbReference type="RefSeq" id="WP_115309526.1">
    <property type="nucleotide sequence ID" value="NZ_UHIO01000001.1"/>
</dbReference>
<dbReference type="OrthoDB" id="9807461at2"/>
<evidence type="ECO:0000259" key="9">
    <source>
        <dbReference type="PROSITE" id="PS51161"/>
    </source>
</evidence>
<dbReference type="GO" id="GO:0008270">
    <property type="term" value="F:zinc ion binding"/>
    <property type="evidence" value="ECO:0007669"/>
    <property type="project" value="UniProtKB-UniRule"/>
</dbReference>
<evidence type="ECO:0000313" key="11">
    <source>
        <dbReference type="Proteomes" id="UP000255367"/>
    </source>
</evidence>
<keyword evidence="8" id="KW-0479">Metal-binding</keyword>
<dbReference type="Pfam" id="PF03477">
    <property type="entry name" value="ATP-cone"/>
    <property type="match status" value="1"/>
</dbReference>
<keyword evidence="3 8" id="KW-0862">Zinc</keyword>
<keyword evidence="6 8" id="KW-0238">DNA-binding</keyword>
<reference evidence="10 11" key="1">
    <citation type="submission" date="2018-06" db="EMBL/GenBank/DDBJ databases">
        <authorList>
            <consortium name="Pathogen Informatics"/>
            <person name="Doyle S."/>
        </authorList>
    </citation>
    <scope>NUCLEOTIDE SEQUENCE [LARGE SCALE GENOMIC DNA]</scope>
    <source>
        <strain evidence="10 11">NCTC12020</strain>
    </source>
</reference>
<dbReference type="PANTHER" id="PTHR30455">
    <property type="entry name" value="TRANSCRIPTIONAL REPRESSOR NRDR"/>
    <property type="match status" value="1"/>
</dbReference>
<keyword evidence="5 8" id="KW-0805">Transcription regulation</keyword>
<name>A0A380NI73_9FIRM</name>
<dbReference type="Pfam" id="PF22811">
    <property type="entry name" value="Zn_ribbon_NrdR"/>
    <property type="match status" value="1"/>
</dbReference>
<dbReference type="GO" id="GO:0003677">
    <property type="term" value="F:DNA binding"/>
    <property type="evidence" value="ECO:0007669"/>
    <property type="project" value="UniProtKB-KW"/>
</dbReference>
<sequence>MRCPYCKHTENKVTDSRATDDDNSIRRRRECLACGRRFTTYEVIEDVPIMVIKSSGSYEMFDRSKLLNGLLRSCNKRNIPRETLENVVKNVEDAIRNRSQQEIKSSEIGDLVLKELKTIDEVAYVRFASVYRNFEDVQAFVAVLKDLRNHEESK</sequence>
<dbReference type="NCBIfam" id="TIGR00244">
    <property type="entry name" value="transcriptional regulator NrdR"/>
    <property type="match status" value="1"/>
</dbReference>
<gene>
    <name evidence="8 10" type="primary">nrdR</name>
    <name evidence="10" type="ORF">NCTC12020_00263</name>
</gene>
<dbReference type="InterPro" id="IPR003796">
    <property type="entry name" value="RNR_NrdR-like"/>
</dbReference>
<evidence type="ECO:0000256" key="7">
    <source>
        <dbReference type="ARBA" id="ARBA00023163"/>
    </source>
</evidence>
<dbReference type="HAMAP" id="MF_00440">
    <property type="entry name" value="NrdR"/>
    <property type="match status" value="1"/>
</dbReference>
<comment type="function">
    <text evidence="8">Negatively regulates transcription of bacterial ribonucleotide reductase nrd genes and operons by binding to NrdR-boxes.</text>
</comment>
<keyword evidence="4 8" id="KW-0067">ATP-binding</keyword>
<accession>A0A380NI73</accession>
<organism evidence="10 11">
    <name type="scientific">Veillonella criceti</name>
    <dbReference type="NCBI Taxonomy" id="103891"/>
    <lineage>
        <taxon>Bacteria</taxon>
        <taxon>Bacillati</taxon>
        <taxon>Bacillota</taxon>
        <taxon>Negativicutes</taxon>
        <taxon>Veillonellales</taxon>
        <taxon>Veillonellaceae</taxon>
        <taxon>Veillonella</taxon>
    </lineage>
</organism>
<comment type="similarity">
    <text evidence="8">Belongs to the NrdR family.</text>
</comment>
<feature type="domain" description="ATP-cone" evidence="9">
    <location>
        <begin position="49"/>
        <end position="139"/>
    </location>
</feature>
<evidence type="ECO:0000256" key="5">
    <source>
        <dbReference type="ARBA" id="ARBA00023015"/>
    </source>
</evidence>
<dbReference type="AlphaFoldDB" id="A0A380NI73"/>
<dbReference type="Proteomes" id="UP000255367">
    <property type="component" value="Unassembled WGS sequence"/>
</dbReference>
<dbReference type="GO" id="GO:0005524">
    <property type="term" value="F:ATP binding"/>
    <property type="evidence" value="ECO:0007669"/>
    <property type="project" value="UniProtKB-UniRule"/>
</dbReference>
<keyword evidence="8" id="KW-0863">Zinc-finger</keyword>
<keyword evidence="2 8" id="KW-0547">Nucleotide-binding</keyword>
<evidence type="ECO:0000256" key="6">
    <source>
        <dbReference type="ARBA" id="ARBA00023125"/>
    </source>
</evidence>
<keyword evidence="1 8" id="KW-0678">Repressor</keyword>
<evidence type="ECO:0000256" key="8">
    <source>
        <dbReference type="HAMAP-Rule" id="MF_00440"/>
    </source>
</evidence>
<evidence type="ECO:0000313" key="10">
    <source>
        <dbReference type="EMBL" id="SUP40301.1"/>
    </source>
</evidence>
<evidence type="ECO:0000256" key="3">
    <source>
        <dbReference type="ARBA" id="ARBA00022833"/>
    </source>
</evidence>
<dbReference type="EMBL" id="UHIO01000001">
    <property type="protein sequence ID" value="SUP40301.1"/>
    <property type="molecule type" value="Genomic_DNA"/>
</dbReference>
<evidence type="ECO:0000256" key="1">
    <source>
        <dbReference type="ARBA" id="ARBA00022491"/>
    </source>
</evidence>
<dbReference type="GO" id="GO:0045892">
    <property type="term" value="P:negative regulation of DNA-templated transcription"/>
    <property type="evidence" value="ECO:0007669"/>
    <property type="project" value="UniProtKB-UniRule"/>
</dbReference>
<dbReference type="PANTHER" id="PTHR30455:SF2">
    <property type="entry name" value="TRANSCRIPTIONAL REPRESSOR NRDR"/>
    <property type="match status" value="1"/>
</dbReference>
<feature type="zinc finger region" evidence="8">
    <location>
        <begin position="3"/>
        <end position="34"/>
    </location>
</feature>
<dbReference type="PROSITE" id="PS51161">
    <property type="entry name" value="ATP_CONE"/>
    <property type="match status" value="1"/>
</dbReference>
<comment type="cofactor">
    <cofactor evidence="8">
        <name>Zn(2+)</name>
        <dbReference type="ChEBI" id="CHEBI:29105"/>
    </cofactor>
    <text evidence="8">Binds 1 zinc ion.</text>
</comment>
<evidence type="ECO:0000256" key="2">
    <source>
        <dbReference type="ARBA" id="ARBA00022741"/>
    </source>
</evidence>
<protein>
    <recommendedName>
        <fullName evidence="8">Transcriptional repressor NrdR</fullName>
    </recommendedName>
</protein>
<evidence type="ECO:0000256" key="4">
    <source>
        <dbReference type="ARBA" id="ARBA00022840"/>
    </source>
</evidence>
<keyword evidence="7 8" id="KW-0804">Transcription</keyword>
<keyword evidence="11" id="KW-1185">Reference proteome</keyword>
<dbReference type="InterPro" id="IPR055173">
    <property type="entry name" value="NrdR-like_N"/>
</dbReference>